<dbReference type="Proteomes" id="UP000281061">
    <property type="component" value="Unassembled WGS sequence"/>
</dbReference>
<accession>A0AB37RGN7</accession>
<evidence type="ECO:0000313" key="3">
    <source>
        <dbReference type="Proteomes" id="UP000281061"/>
    </source>
</evidence>
<organism evidence="2 3">
    <name type="scientific">Lactiplantibacillus pentosus</name>
    <name type="common">Lactobacillus pentosus</name>
    <dbReference type="NCBI Taxonomy" id="1589"/>
    <lineage>
        <taxon>Bacteria</taxon>
        <taxon>Bacillati</taxon>
        <taxon>Bacillota</taxon>
        <taxon>Bacilli</taxon>
        <taxon>Lactobacillales</taxon>
        <taxon>Lactobacillaceae</taxon>
        <taxon>Lactiplantibacillus</taxon>
    </lineage>
</organism>
<dbReference type="RefSeq" id="WP_122212019.1">
    <property type="nucleotide sequence ID" value="NZ_RDCK01000049.1"/>
</dbReference>
<feature type="compositionally biased region" description="Acidic residues" evidence="1">
    <location>
        <begin position="170"/>
        <end position="179"/>
    </location>
</feature>
<gene>
    <name evidence="2" type="ORF">D6U17_13120</name>
</gene>
<dbReference type="EMBL" id="RDCL01000090">
    <property type="protein sequence ID" value="RMW52483.1"/>
    <property type="molecule type" value="Genomic_DNA"/>
</dbReference>
<proteinExistence type="predicted"/>
<reference evidence="2 3" key="1">
    <citation type="submission" date="2018-10" db="EMBL/GenBank/DDBJ databases">
        <title>Genome sequences of five Lactobacillus pentosus strains isolated from brines of traditionally fermented spanish-style green table olives and differences between them.</title>
        <authorList>
            <person name="Jimenez Diaz R."/>
        </authorList>
    </citation>
    <scope>NUCLEOTIDE SEQUENCE [LARGE SCALE GENOMIC DNA]</scope>
    <source>
        <strain evidence="2 3">IG8</strain>
    </source>
</reference>
<evidence type="ECO:0000313" key="2">
    <source>
        <dbReference type="EMBL" id="RMW52483.1"/>
    </source>
</evidence>
<feature type="region of interest" description="Disordered" evidence="1">
    <location>
        <begin position="148"/>
        <end position="226"/>
    </location>
</feature>
<sequence length="815" mass="93852">MEDNEGLALTNYIDFEFDRVGFNRQFRLCMVTTTKPQDLSDWFVTANALAISKQPEPRFDQSGNDSKENRYLMLTSREETMPENTDTLKREVLTLEQAMRMGISDDEILLMLMKCRFQGSPDSDGVWRNQDATSRLYLTKEGWFQVTKADIPQQETKDNTNQQETKDDADQQETEDDTNQQETKDDADQQETEDDTNQQVTKDDADQQETEDDTNQQVTKDNANQQVTKSDIYQQVALEVSINHHILNLASRTFTEVDGYQGYAVCNDCMKFKKREQQRIFSVVSVNKKKNNTIFFSTQADEFERAKVSNLNKLITAIGDQYATCFKIIPAFHACLSTEFVNKKKVTKYKEQRILEQLGTTSINIMIDSKSKQQAVFAASFATAWRQTEGLANIPIDIIDHSATRTGLNIQVLNDLNDDQYQVSTPTRIIQHLIYANFVKWEKLKPKPQSKQKQTQVQGKEQTQKPTQEQPQERKTDNKLFLARKKTLLQDSRMRTMLSQLLIKQDIMNGNMCFPTEEEVHTAAQFRYYATFDGSYYRLTVTPSGQLNCVEVTEKTIGQDDKLKQIIKLLKKPAKRRRPQFTKIIESDSGQLYGIEETDLRTIPNIEEIERVVALANANNRIRRQSLVKVANQLDDSDLQVKQILLSKIDQVNIESLSIGHFQTILKSVPALNWRPKLMQNFNQNFYDETHAWLYSPIKRKAYDSWWNGIYGIGLLMLNGEHYYYVGLNQLIDQRLSRSVSLRKIVAIGSDQPEKDISQVMPKLARLMDSGYVRDGQYTVVPFPFKYIKEVAELNHHGAPIKAVTKKDAGDNSLE</sequence>
<evidence type="ECO:0000256" key="1">
    <source>
        <dbReference type="SAM" id="MobiDB-lite"/>
    </source>
</evidence>
<dbReference type="AlphaFoldDB" id="A0AB37RGN7"/>
<name>A0AB37RGN7_LACPE</name>
<protein>
    <submittedName>
        <fullName evidence="2">Uncharacterized protein</fullName>
    </submittedName>
</protein>
<comment type="caution">
    <text evidence="2">The sequence shown here is derived from an EMBL/GenBank/DDBJ whole genome shotgun (WGS) entry which is preliminary data.</text>
</comment>
<feature type="region of interest" description="Disordered" evidence="1">
    <location>
        <begin position="447"/>
        <end position="477"/>
    </location>
</feature>
<feature type="compositionally biased region" description="Low complexity" evidence="1">
    <location>
        <begin position="447"/>
        <end position="470"/>
    </location>
</feature>